<evidence type="ECO:0000256" key="1">
    <source>
        <dbReference type="SAM" id="SignalP"/>
    </source>
</evidence>
<feature type="signal peptide" evidence="1">
    <location>
        <begin position="1"/>
        <end position="29"/>
    </location>
</feature>
<name>A0A6C0QWZ8_9BACL</name>
<dbReference type="Proteomes" id="UP000464330">
    <property type="component" value="Chromosome"/>
</dbReference>
<keyword evidence="1" id="KW-0732">Signal</keyword>
<feature type="chain" id="PRO_5034909787" evidence="1">
    <location>
        <begin position="30"/>
        <end position="319"/>
    </location>
</feature>
<protein>
    <submittedName>
        <fullName evidence="2">Uncharacterized protein</fullName>
    </submittedName>
</protein>
<gene>
    <name evidence="2" type="ORF">ERICV_04239</name>
</gene>
<evidence type="ECO:0000313" key="3">
    <source>
        <dbReference type="Proteomes" id="UP000464330"/>
    </source>
</evidence>
<accession>A0A6C0QWZ8</accession>
<dbReference type="RefSeq" id="WP_024093569.1">
    <property type="nucleotide sequence ID" value="NZ_CP019651.1"/>
</dbReference>
<reference evidence="2 3" key="1">
    <citation type="journal article" date="2020" name="Int. J. Med. Microbiol.">
        <title>Discovery of Paenibacillus larvae ERIC V: Phenotypic and genomic comparison to genotypes ERIC I-IV reveal different inventories of virulence factors which correlate with epidemiological prevalences of American Foulbrood.</title>
        <authorList>
            <person name="Beims H."/>
            <person name="Bunk B."/>
            <person name="Erler S."/>
            <person name="Mohr K.I."/>
            <person name="Sproer C."/>
            <person name="Pradella S."/>
            <person name="Gunther G."/>
            <person name="Rohde M."/>
            <person name="von der Ohe W."/>
            <person name="Steinert M."/>
        </authorList>
    </citation>
    <scope>NUCLEOTIDE SEQUENCE [LARGE SCALE GENOMIC DNA]</scope>
    <source>
        <strain evidence="2">Eric_V</strain>
    </source>
</reference>
<dbReference type="EMBL" id="CP019717">
    <property type="protein sequence ID" value="QHZ53294.1"/>
    <property type="molecule type" value="Genomic_DNA"/>
</dbReference>
<proteinExistence type="predicted"/>
<sequence length="319" mass="34963" precursor="true">MNMFKKGFTVVLSVALSATLVLPSYSAYAETGSIPTEQEKEQAKQVAENIEKVTGNDDIVQSNNKNAEYIVKNDAGTISIPHENDSQSIEIRGRTDSLKISLPEVDTKEAVQTSNGTIVYKGKEENSSVDLAVQPTTKGVRNLVRINDATAPKEYNFNIKIPEGSKLVSAADYLGADFDTKEVFIVDEKNQIQSIFTPAWAKDANGNDIPTHYEIRGNDLVQKVEFNENTAFPVVADPNWFQIAKCAGAITWFLGTNVFSVYKIIKIKKYMQELGGVFEAAELMLKASTWEERMKYGGKALVGLAAELSGVGALSVCWG</sequence>
<evidence type="ECO:0000313" key="2">
    <source>
        <dbReference type="EMBL" id="QHZ53294.1"/>
    </source>
</evidence>
<dbReference type="AlphaFoldDB" id="A0A6C0QWZ8"/>
<organism evidence="2 3">
    <name type="scientific">Paenibacillus larvae subsp. larvae</name>
    <dbReference type="NCBI Taxonomy" id="147375"/>
    <lineage>
        <taxon>Bacteria</taxon>
        <taxon>Bacillati</taxon>
        <taxon>Bacillota</taxon>
        <taxon>Bacilli</taxon>
        <taxon>Bacillales</taxon>
        <taxon>Paenibacillaceae</taxon>
        <taxon>Paenibacillus</taxon>
    </lineage>
</organism>